<keyword evidence="1" id="KW-0723">Serine/threonine-protein kinase</keyword>
<keyword evidence="4" id="KW-1185">Reference proteome</keyword>
<keyword evidence="1" id="KW-0808">Transferase</keyword>
<dbReference type="Proteomes" id="UP000598996">
    <property type="component" value="Unassembled WGS sequence"/>
</dbReference>
<keyword evidence="1" id="KW-0418">Kinase</keyword>
<name>A0ABS1W4U1_9ACTN</name>
<sequence length="260" mass="27753">MGPPFLWERFEPGQGDGIAVSLNAPSSTVTVAPHGIWGRRLRRATDCAVEKCLAERPSALLIDTAHLVDSGGDSAATWVRADRAADAIEPPVRVLLHVPGDTGLAVRLHRTGALRSLHVFPSLAATRDAAARRLTGRFDLGLSPDPAAAATARAVVSEACEAWRLPDLVDRCRLIVSELVTNAVEHARPPITVVISRRGNGVHLAVCDNDPRLPQMSAVVQFARRGSGLHAVHAAATLWGAMPSGAGKAVWATIMPWRRR</sequence>
<keyword evidence="3" id="KW-0547">Nucleotide-binding</keyword>
<accession>A0ABS1W4U1</accession>
<proteinExistence type="predicted"/>
<comment type="caution">
    <text evidence="3">The sequence shown here is derived from an EMBL/GenBank/DDBJ whole genome shotgun (WGS) entry which is preliminary data.</text>
</comment>
<evidence type="ECO:0000313" key="3">
    <source>
        <dbReference type="EMBL" id="MBL7261573.1"/>
    </source>
</evidence>
<dbReference type="InterPro" id="IPR036890">
    <property type="entry name" value="HATPase_C_sf"/>
</dbReference>
<dbReference type="PANTHER" id="PTHR35526">
    <property type="entry name" value="ANTI-SIGMA-F FACTOR RSBW-RELATED"/>
    <property type="match status" value="1"/>
</dbReference>
<keyword evidence="3" id="KW-0067">ATP-binding</keyword>
<dbReference type="CDD" id="cd16936">
    <property type="entry name" value="HATPase_RsbW-like"/>
    <property type="match status" value="1"/>
</dbReference>
<dbReference type="EMBL" id="JAENHO010000020">
    <property type="protein sequence ID" value="MBL7261573.1"/>
    <property type="molecule type" value="Genomic_DNA"/>
</dbReference>
<dbReference type="PANTHER" id="PTHR35526:SF3">
    <property type="entry name" value="ANTI-SIGMA-F FACTOR RSBW"/>
    <property type="match status" value="1"/>
</dbReference>
<protein>
    <submittedName>
        <fullName evidence="3">ATP-binding protein</fullName>
    </submittedName>
</protein>
<feature type="domain" description="Histidine kinase/HSP90-like ATPase" evidence="2">
    <location>
        <begin position="143"/>
        <end position="251"/>
    </location>
</feature>
<gene>
    <name evidence="3" type="ORF">JKJ07_45560</name>
</gene>
<dbReference type="SUPFAM" id="SSF55874">
    <property type="entry name" value="ATPase domain of HSP90 chaperone/DNA topoisomerase II/histidine kinase"/>
    <property type="match status" value="1"/>
</dbReference>
<dbReference type="Gene3D" id="3.30.565.10">
    <property type="entry name" value="Histidine kinase-like ATPase, C-terminal domain"/>
    <property type="match status" value="1"/>
</dbReference>
<evidence type="ECO:0000259" key="2">
    <source>
        <dbReference type="Pfam" id="PF13581"/>
    </source>
</evidence>
<dbReference type="RefSeq" id="WP_202998332.1">
    <property type="nucleotide sequence ID" value="NZ_JAENHO010000020.1"/>
</dbReference>
<evidence type="ECO:0000313" key="4">
    <source>
        <dbReference type="Proteomes" id="UP000598996"/>
    </source>
</evidence>
<dbReference type="Pfam" id="PF13581">
    <property type="entry name" value="HATPase_c_2"/>
    <property type="match status" value="1"/>
</dbReference>
<dbReference type="GO" id="GO:0005524">
    <property type="term" value="F:ATP binding"/>
    <property type="evidence" value="ECO:0007669"/>
    <property type="project" value="UniProtKB-KW"/>
</dbReference>
<dbReference type="InterPro" id="IPR050267">
    <property type="entry name" value="Anti-sigma-factor_SerPK"/>
</dbReference>
<reference evidence="3 4" key="1">
    <citation type="submission" date="2021-01" db="EMBL/GenBank/DDBJ databases">
        <title>Actinoplanes sp. nov. LDG1-01 isolated from lichen.</title>
        <authorList>
            <person name="Saeng-In P."/>
            <person name="Phongsopitanun W."/>
            <person name="Kanchanasin P."/>
            <person name="Yuki M."/>
            <person name="Kudo T."/>
            <person name="Ohkuma M."/>
            <person name="Tanasupawat S."/>
        </authorList>
    </citation>
    <scope>NUCLEOTIDE SEQUENCE [LARGE SCALE GENOMIC DNA]</scope>
    <source>
        <strain evidence="3 4">LDG1-01</strain>
    </source>
</reference>
<organism evidence="3 4">
    <name type="scientific">Paractinoplanes lichenicola</name>
    <dbReference type="NCBI Taxonomy" id="2802976"/>
    <lineage>
        <taxon>Bacteria</taxon>
        <taxon>Bacillati</taxon>
        <taxon>Actinomycetota</taxon>
        <taxon>Actinomycetes</taxon>
        <taxon>Micromonosporales</taxon>
        <taxon>Micromonosporaceae</taxon>
        <taxon>Paractinoplanes</taxon>
    </lineage>
</organism>
<dbReference type="InterPro" id="IPR003594">
    <property type="entry name" value="HATPase_dom"/>
</dbReference>
<evidence type="ECO:0000256" key="1">
    <source>
        <dbReference type="ARBA" id="ARBA00022527"/>
    </source>
</evidence>